<dbReference type="PATRIC" id="fig|993517.3.peg.4323"/>
<evidence type="ECO:0000313" key="1">
    <source>
        <dbReference type="EMBL" id="EKK00783.1"/>
    </source>
</evidence>
<comment type="caution">
    <text evidence="1">The sequence shown here is derived from an EMBL/GenBank/DDBJ whole genome shotgun (WGS) entry which is preliminary data.</text>
</comment>
<reference evidence="1 2" key="1">
    <citation type="journal article" date="2013" name="Mar. Genomics">
        <title>Expression of sulfatases in Rhodopirellula baltica and the diversity of sulfatases in the genus Rhodopirellula.</title>
        <authorList>
            <person name="Wegner C.E."/>
            <person name="Richter-Heitmann T."/>
            <person name="Klindworth A."/>
            <person name="Klockow C."/>
            <person name="Richter M."/>
            <person name="Achstetter T."/>
            <person name="Glockner F.O."/>
            <person name="Harder J."/>
        </authorList>
    </citation>
    <scope>NUCLEOTIDE SEQUENCE [LARGE SCALE GENOMIC DNA]</scope>
    <source>
        <strain evidence="1 2">SH28</strain>
    </source>
</reference>
<sequence>MPPIHMAISTESIVTWAYLLSALGNSTIPCSKRPGRFEPRVRKKRGSNYNLMMRPREVLRARLATGDNSFETK</sequence>
<organism evidence="1 2">
    <name type="scientific">Rhodopirellula baltica SH28</name>
    <dbReference type="NCBI Taxonomy" id="993517"/>
    <lineage>
        <taxon>Bacteria</taxon>
        <taxon>Pseudomonadati</taxon>
        <taxon>Planctomycetota</taxon>
        <taxon>Planctomycetia</taxon>
        <taxon>Pirellulales</taxon>
        <taxon>Pirellulaceae</taxon>
        <taxon>Rhodopirellula</taxon>
    </lineage>
</organism>
<name>K5DEC3_RHOBT</name>
<dbReference type="EMBL" id="AMCW01000113">
    <property type="protein sequence ID" value="EKK00783.1"/>
    <property type="molecule type" value="Genomic_DNA"/>
</dbReference>
<dbReference type="Proteomes" id="UP000007993">
    <property type="component" value="Unassembled WGS sequence"/>
</dbReference>
<evidence type="ECO:0000313" key="2">
    <source>
        <dbReference type="Proteomes" id="UP000007993"/>
    </source>
</evidence>
<accession>K5DEC3</accession>
<proteinExistence type="predicted"/>
<protein>
    <submittedName>
        <fullName evidence="1">Uncharacterized protein</fullName>
    </submittedName>
</protein>
<dbReference type="AlphaFoldDB" id="K5DEC3"/>
<gene>
    <name evidence="1" type="ORF">RBSH_03981</name>
</gene>